<organism evidence="4 5">
    <name type="scientific">Corynebacterium pyruviciproducens</name>
    <dbReference type="NCBI Taxonomy" id="598660"/>
    <lineage>
        <taxon>Bacteria</taxon>
        <taxon>Bacillati</taxon>
        <taxon>Actinomycetota</taxon>
        <taxon>Actinomycetes</taxon>
        <taxon>Mycobacteriales</taxon>
        <taxon>Corynebacteriaceae</taxon>
        <taxon>Corynebacterium</taxon>
    </lineage>
</organism>
<dbReference type="SUPFAM" id="SSF50249">
    <property type="entry name" value="Nucleic acid-binding proteins"/>
    <property type="match status" value="1"/>
</dbReference>
<dbReference type="InterPro" id="IPR000424">
    <property type="entry name" value="Primosome_PriB/ssb"/>
</dbReference>
<name>A0AAF0YWF9_9CORY</name>
<protein>
    <submittedName>
        <fullName evidence="4">Single-stranded DNA-binding protein</fullName>
    </submittedName>
</protein>
<keyword evidence="1 2" id="KW-0238">DNA-binding</keyword>
<feature type="compositionally biased region" description="Low complexity" evidence="3">
    <location>
        <begin position="159"/>
        <end position="168"/>
    </location>
</feature>
<dbReference type="Gene3D" id="2.40.50.140">
    <property type="entry name" value="Nucleic acid-binding proteins"/>
    <property type="match status" value="1"/>
</dbReference>
<dbReference type="RefSeq" id="WP_016457975.1">
    <property type="nucleotide sequence ID" value="NZ_CP136958.1"/>
</dbReference>
<reference evidence="4" key="2">
    <citation type="submission" date="2023-10" db="EMBL/GenBank/DDBJ databases">
        <authorList>
            <person name="Choi B."/>
        </authorList>
    </citation>
    <scope>NUCLEOTIDE SEQUENCE</scope>
    <source>
        <strain evidence="4">UMB0763</strain>
    </source>
</reference>
<dbReference type="InterPro" id="IPR012340">
    <property type="entry name" value="NA-bd_OB-fold"/>
</dbReference>
<dbReference type="Proteomes" id="UP000234560">
    <property type="component" value="Chromosome"/>
</dbReference>
<sequence length="185" mass="20668">MSTTMVTLVGNLCSEPVKKVNPPAGNNKEESTLVTFRVACDRKIFTGQEDHGKPIFDSTDILYMPVECWGALAVNAAETLHTGSPVVITGKLYTSMWEEQVEGVNQPVKRSMIRCRAFHIGPDLLRGMFMPYAKVCSMADEMAKEKVKELRAADRAQREQQPQQQALDPRIRREEVRSNPSTNAA</sequence>
<dbReference type="CDD" id="cd04496">
    <property type="entry name" value="SSB_OBF"/>
    <property type="match status" value="1"/>
</dbReference>
<dbReference type="AlphaFoldDB" id="A0AAF0YWF9"/>
<feature type="compositionally biased region" description="Basic and acidic residues" evidence="3">
    <location>
        <begin position="149"/>
        <end position="158"/>
    </location>
</feature>
<evidence type="ECO:0000256" key="3">
    <source>
        <dbReference type="SAM" id="MobiDB-lite"/>
    </source>
</evidence>
<evidence type="ECO:0000313" key="4">
    <source>
        <dbReference type="EMBL" id="WOT02728.1"/>
    </source>
</evidence>
<evidence type="ECO:0000313" key="5">
    <source>
        <dbReference type="Proteomes" id="UP000234560"/>
    </source>
</evidence>
<gene>
    <name evidence="4" type="ORF">CYJ47_02850</name>
</gene>
<evidence type="ECO:0000256" key="1">
    <source>
        <dbReference type="ARBA" id="ARBA00023125"/>
    </source>
</evidence>
<dbReference type="PROSITE" id="PS50935">
    <property type="entry name" value="SSB"/>
    <property type="match status" value="1"/>
</dbReference>
<dbReference type="KEGG" id="cpyr:CYJ47_02850"/>
<feature type="region of interest" description="Disordered" evidence="3">
    <location>
        <begin position="149"/>
        <end position="185"/>
    </location>
</feature>
<reference evidence="4" key="1">
    <citation type="submission" date="2017-12" db="EMBL/GenBank/DDBJ databases">
        <authorList>
            <person name="Thomas-White K."/>
            <person name="Wolfe A.J."/>
        </authorList>
    </citation>
    <scope>NUCLEOTIDE SEQUENCE</scope>
    <source>
        <strain evidence="4">UMB0763</strain>
    </source>
</reference>
<dbReference type="Pfam" id="PF00436">
    <property type="entry name" value="SSB"/>
    <property type="match status" value="1"/>
</dbReference>
<dbReference type="GO" id="GO:0003697">
    <property type="term" value="F:single-stranded DNA binding"/>
    <property type="evidence" value="ECO:0007669"/>
    <property type="project" value="InterPro"/>
</dbReference>
<accession>A0AAF0YWF9</accession>
<evidence type="ECO:0000256" key="2">
    <source>
        <dbReference type="PROSITE-ProRule" id="PRU00252"/>
    </source>
</evidence>
<proteinExistence type="predicted"/>
<dbReference type="EMBL" id="CP136958">
    <property type="protein sequence ID" value="WOT02728.1"/>
    <property type="molecule type" value="Genomic_DNA"/>
</dbReference>